<proteinExistence type="predicted"/>
<sequence>MKQLRIYTLKDKESAEKYFRTCWPKHMVSLPKFGIFINSVYLGANEQANQVIAVVTFPEECDVNLLNRQYMQSQDFSEDMRGFTMTDIVRVDEIEISETLF</sequence>
<evidence type="ECO:0000313" key="3">
    <source>
        <dbReference type="Proteomes" id="UP000078227"/>
    </source>
</evidence>
<dbReference type="EMBL" id="CP014007">
    <property type="protein sequence ID" value="ANI84351.1"/>
    <property type="molecule type" value="Genomic_DNA"/>
</dbReference>
<reference evidence="1 3" key="2">
    <citation type="submission" date="2021-03" db="EMBL/GenBank/DDBJ databases">
        <authorList>
            <person name="Li Y."/>
            <person name="Li S."/>
            <person name="Chen M."/>
            <person name="Peng G."/>
            <person name="Tan Z."/>
            <person name="An Q."/>
        </authorList>
    </citation>
    <scope>NUCLEOTIDE SEQUENCE [LARGE SCALE GENOMIC DNA]</scope>
    <source>
        <strain evidence="1 3">Ola 51</strain>
    </source>
</reference>
<dbReference type="Proteomes" id="UP000182314">
    <property type="component" value="Unassembled WGS sequence"/>
</dbReference>
<dbReference type="KEGG" id="kor:AWR26_20130"/>
<keyword evidence="3" id="KW-1185">Reference proteome</keyword>
<organism evidence="2 4">
    <name type="scientific">Kosakonia oryzae</name>
    <dbReference type="NCBI Taxonomy" id="497725"/>
    <lineage>
        <taxon>Bacteria</taxon>
        <taxon>Pseudomonadati</taxon>
        <taxon>Pseudomonadota</taxon>
        <taxon>Gammaproteobacteria</taxon>
        <taxon>Enterobacterales</taxon>
        <taxon>Enterobacteriaceae</taxon>
        <taxon>Kosakonia</taxon>
    </lineage>
</organism>
<accession>A0AA94GZK2</accession>
<dbReference type="Proteomes" id="UP000078227">
    <property type="component" value="Chromosome"/>
</dbReference>
<gene>
    <name evidence="1" type="ORF">AWR26_20130</name>
    <name evidence="2" type="ORF">SAMN05216286_0187</name>
</gene>
<name>A0AA94GZK2_9ENTR</name>
<evidence type="ECO:0000313" key="1">
    <source>
        <dbReference type="EMBL" id="ANI84351.1"/>
    </source>
</evidence>
<protein>
    <recommendedName>
        <fullName evidence="5">NIPSNAP protein</fullName>
    </recommendedName>
</protein>
<evidence type="ECO:0000313" key="2">
    <source>
        <dbReference type="EMBL" id="SFB67373.1"/>
    </source>
</evidence>
<evidence type="ECO:0000313" key="4">
    <source>
        <dbReference type="Proteomes" id="UP000182314"/>
    </source>
</evidence>
<dbReference type="EMBL" id="FOKO01000001">
    <property type="protein sequence ID" value="SFB67373.1"/>
    <property type="molecule type" value="Genomic_DNA"/>
</dbReference>
<dbReference type="AlphaFoldDB" id="A0AA94GZK2"/>
<reference evidence="2 4" key="1">
    <citation type="submission" date="2016-10" db="EMBL/GenBank/DDBJ databases">
        <authorList>
            <person name="Varghese N."/>
            <person name="Submissions S."/>
        </authorList>
    </citation>
    <scope>NUCLEOTIDE SEQUENCE [LARGE SCALE GENOMIC DNA]</scope>
    <source>
        <strain evidence="2 4">CGMCC 1.7012</strain>
    </source>
</reference>
<evidence type="ECO:0008006" key="5">
    <source>
        <dbReference type="Google" id="ProtNLM"/>
    </source>
</evidence>
<dbReference type="RefSeq" id="WP_064568320.1">
    <property type="nucleotide sequence ID" value="NZ_CP014007.2"/>
</dbReference>